<accession>B0D1H1</accession>
<keyword evidence="1" id="KW-0732">Signal</keyword>
<feature type="signal peptide" evidence="1">
    <location>
        <begin position="1"/>
        <end position="29"/>
    </location>
</feature>
<dbReference type="RefSeq" id="XP_001877892.1">
    <property type="nucleotide sequence ID" value="XM_001877857.1"/>
</dbReference>
<dbReference type="AlphaFoldDB" id="B0D1H1"/>
<reference evidence="2 3" key="1">
    <citation type="journal article" date="2008" name="Nature">
        <title>The genome of Laccaria bicolor provides insights into mycorrhizal symbiosis.</title>
        <authorList>
            <person name="Martin F."/>
            <person name="Aerts A."/>
            <person name="Ahren D."/>
            <person name="Brun A."/>
            <person name="Danchin E.G.J."/>
            <person name="Duchaussoy F."/>
            <person name="Gibon J."/>
            <person name="Kohler A."/>
            <person name="Lindquist E."/>
            <person name="Pereda V."/>
            <person name="Salamov A."/>
            <person name="Shapiro H.J."/>
            <person name="Wuyts J."/>
            <person name="Blaudez D."/>
            <person name="Buee M."/>
            <person name="Brokstein P."/>
            <person name="Canbaeck B."/>
            <person name="Cohen D."/>
            <person name="Courty P.E."/>
            <person name="Coutinho P.M."/>
            <person name="Delaruelle C."/>
            <person name="Detter J.C."/>
            <person name="Deveau A."/>
            <person name="DiFazio S."/>
            <person name="Duplessis S."/>
            <person name="Fraissinet-Tachet L."/>
            <person name="Lucic E."/>
            <person name="Frey-Klett P."/>
            <person name="Fourrey C."/>
            <person name="Feussner I."/>
            <person name="Gay G."/>
            <person name="Grimwood J."/>
            <person name="Hoegger P.J."/>
            <person name="Jain P."/>
            <person name="Kilaru S."/>
            <person name="Labbe J."/>
            <person name="Lin Y.C."/>
            <person name="Legue V."/>
            <person name="Le Tacon F."/>
            <person name="Marmeisse R."/>
            <person name="Melayah D."/>
            <person name="Montanini B."/>
            <person name="Muratet M."/>
            <person name="Nehls U."/>
            <person name="Niculita-Hirzel H."/>
            <person name="Oudot-Le Secq M.P."/>
            <person name="Peter M."/>
            <person name="Quesneville H."/>
            <person name="Rajashekar B."/>
            <person name="Reich M."/>
            <person name="Rouhier N."/>
            <person name="Schmutz J."/>
            <person name="Yin T."/>
            <person name="Chalot M."/>
            <person name="Henrissat B."/>
            <person name="Kuees U."/>
            <person name="Lucas S."/>
            <person name="Van de Peer Y."/>
            <person name="Podila G.K."/>
            <person name="Polle A."/>
            <person name="Pukkila P.J."/>
            <person name="Richardson P.M."/>
            <person name="Rouze P."/>
            <person name="Sanders I.R."/>
            <person name="Stajich J.E."/>
            <person name="Tunlid A."/>
            <person name="Tuskan G."/>
            <person name="Grigoriev I.V."/>
        </authorList>
    </citation>
    <scope>NUCLEOTIDE SEQUENCE [LARGE SCALE GENOMIC DNA]</scope>
    <source>
        <strain evidence="3">S238N-H82 / ATCC MYA-4686</strain>
    </source>
</reference>
<evidence type="ECO:0000313" key="3">
    <source>
        <dbReference type="Proteomes" id="UP000001194"/>
    </source>
</evidence>
<keyword evidence="3" id="KW-1185">Reference proteome</keyword>
<name>B0D1H1_LACBS</name>
<dbReference type="InParanoid" id="B0D1H1"/>
<protein>
    <submittedName>
        <fullName evidence="2">Predicted protein</fullName>
    </submittedName>
</protein>
<dbReference type="Proteomes" id="UP000001194">
    <property type="component" value="Unassembled WGS sequence"/>
</dbReference>
<dbReference type="GeneID" id="6073372"/>
<evidence type="ECO:0000313" key="2">
    <source>
        <dbReference type="EMBL" id="EDR11995.1"/>
    </source>
</evidence>
<proteinExistence type="predicted"/>
<gene>
    <name evidence="2" type="ORF">LACBIDRAFT_314058</name>
</gene>
<organism evidence="3">
    <name type="scientific">Laccaria bicolor (strain S238N-H82 / ATCC MYA-4686)</name>
    <name type="common">Bicoloured deceiver</name>
    <name type="synonym">Laccaria laccata var. bicolor</name>
    <dbReference type="NCBI Taxonomy" id="486041"/>
    <lineage>
        <taxon>Eukaryota</taxon>
        <taxon>Fungi</taxon>
        <taxon>Dikarya</taxon>
        <taxon>Basidiomycota</taxon>
        <taxon>Agaricomycotina</taxon>
        <taxon>Agaricomycetes</taxon>
        <taxon>Agaricomycetidae</taxon>
        <taxon>Agaricales</taxon>
        <taxon>Agaricineae</taxon>
        <taxon>Hydnangiaceae</taxon>
        <taxon>Laccaria</taxon>
    </lineage>
</organism>
<dbReference type="EMBL" id="DS547095">
    <property type="protein sequence ID" value="EDR11995.1"/>
    <property type="molecule type" value="Genomic_DNA"/>
</dbReference>
<evidence type="ECO:0000256" key="1">
    <source>
        <dbReference type="SAM" id="SignalP"/>
    </source>
</evidence>
<dbReference type="KEGG" id="lbc:LACBIDRAFT_314058"/>
<sequence length="77" mass="9060">MSRQYIRWRFAFSPSFLAFLTILDTKTSSVLQPSNLAGRKKFYTVQCESSRRLLSNRNSWASRQISPSIPFQFKRHS</sequence>
<feature type="chain" id="PRO_5002748813" evidence="1">
    <location>
        <begin position="30"/>
        <end position="77"/>
    </location>
</feature>
<dbReference type="HOGENOM" id="CLU_2638479_0_0_1"/>